<feature type="transmembrane region" description="Helical" evidence="19">
    <location>
        <begin position="565"/>
        <end position="585"/>
    </location>
</feature>
<reference evidence="23" key="1">
    <citation type="submission" date="2022-06" db="EMBL/GenBank/DDBJ databases">
        <title>Aeoliella straminimaris, a novel planctomycete from sediments.</title>
        <authorList>
            <person name="Vitorino I.R."/>
            <person name="Lage O.M."/>
        </authorList>
    </citation>
    <scope>NUCLEOTIDE SEQUENCE</scope>
    <source>
        <strain evidence="23">ICT_H6.2</strain>
    </source>
</reference>
<name>A0A9X2F9X6_9BACT</name>
<dbReference type="Gene3D" id="1.20.210.10">
    <property type="entry name" value="Cytochrome c oxidase-like, subunit I domain"/>
    <property type="match status" value="1"/>
</dbReference>
<evidence type="ECO:0000256" key="12">
    <source>
        <dbReference type="ARBA" id="ARBA00022982"/>
    </source>
</evidence>
<evidence type="ECO:0000256" key="19">
    <source>
        <dbReference type="RuleBase" id="RU363061"/>
    </source>
</evidence>
<feature type="transmembrane region" description="Helical" evidence="19">
    <location>
        <begin position="429"/>
        <end position="449"/>
    </location>
</feature>
<dbReference type="GO" id="GO:0004129">
    <property type="term" value="F:cytochrome-c oxidase activity"/>
    <property type="evidence" value="ECO:0007669"/>
    <property type="project" value="UniProtKB-EC"/>
</dbReference>
<keyword evidence="8 19" id="KW-0679">Respiratory chain</keyword>
<dbReference type="GO" id="GO:0009060">
    <property type="term" value="P:aerobic respiration"/>
    <property type="evidence" value="ECO:0007669"/>
    <property type="project" value="InterPro"/>
</dbReference>
<keyword evidence="16 19" id="KW-0472">Membrane</keyword>
<dbReference type="PANTHER" id="PTHR10422:SF18">
    <property type="entry name" value="CYTOCHROME C OXIDASE SUBUNIT 1"/>
    <property type="match status" value="1"/>
</dbReference>
<protein>
    <recommendedName>
        <fullName evidence="19">Cytochrome c oxidase subunit 1</fullName>
        <ecNumber evidence="19">7.1.1.9</ecNumber>
    </recommendedName>
</protein>
<accession>A0A9X2F9X6</accession>
<feature type="transmembrane region" description="Helical" evidence="19">
    <location>
        <begin position="34"/>
        <end position="54"/>
    </location>
</feature>
<dbReference type="Proteomes" id="UP001155241">
    <property type="component" value="Unassembled WGS sequence"/>
</dbReference>
<keyword evidence="24" id="KW-1185">Reference proteome</keyword>
<evidence type="ECO:0000256" key="2">
    <source>
        <dbReference type="ARBA" id="ARBA00004673"/>
    </source>
</evidence>
<evidence type="ECO:0000256" key="11">
    <source>
        <dbReference type="ARBA" id="ARBA00022967"/>
    </source>
</evidence>
<organism evidence="23 24">
    <name type="scientific">Aeoliella straminimaris</name>
    <dbReference type="NCBI Taxonomy" id="2954799"/>
    <lineage>
        <taxon>Bacteria</taxon>
        <taxon>Pseudomonadati</taxon>
        <taxon>Planctomycetota</taxon>
        <taxon>Planctomycetia</taxon>
        <taxon>Pirellulales</taxon>
        <taxon>Lacipirellulaceae</taxon>
        <taxon>Aeoliella</taxon>
    </lineage>
</organism>
<keyword evidence="13 19" id="KW-1133">Transmembrane helix</keyword>
<evidence type="ECO:0000313" key="24">
    <source>
        <dbReference type="Proteomes" id="UP001155241"/>
    </source>
</evidence>
<keyword evidence="9 19" id="KW-0812">Transmembrane</keyword>
<evidence type="ECO:0000256" key="14">
    <source>
        <dbReference type="ARBA" id="ARBA00023004"/>
    </source>
</evidence>
<feature type="transmembrane region" description="Helical" evidence="19">
    <location>
        <begin position="605"/>
        <end position="624"/>
    </location>
</feature>
<evidence type="ECO:0000256" key="4">
    <source>
        <dbReference type="ARBA" id="ARBA00011700"/>
    </source>
</evidence>
<dbReference type="GO" id="GO:0022904">
    <property type="term" value="P:respiratory electron transport chain"/>
    <property type="evidence" value="ECO:0007669"/>
    <property type="project" value="InterPro"/>
</dbReference>
<dbReference type="GO" id="GO:0005886">
    <property type="term" value="C:plasma membrane"/>
    <property type="evidence" value="ECO:0007669"/>
    <property type="project" value="UniProtKB-SubCell"/>
</dbReference>
<gene>
    <name evidence="23" type="primary">ctaD</name>
    <name evidence="23" type="ORF">NG895_10460</name>
</gene>
<evidence type="ECO:0000256" key="3">
    <source>
        <dbReference type="ARBA" id="ARBA00010581"/>
    </source>
</evidence>
<dbReference type="NCBIfam" id="TIGR02891">
    <property type="entry name" value="CtaD_CoxA"/>
    <property type="match status" value="1"/>
</dbReference>
<keyword evidence="6 19" id="KW-1003">Cell membrane</keyword>
<keyword evidence="14 19" id="KW-0408">Iron</keyword>
<dbReference type="SUPFAM" id="SSF81442">
    <property type="entry name" value="Cytochrome c oxidase subunit I-like"/>
    <property type="match status" value="1"/>
</dbReference>
<dbReference type="InterPro" id="IPR035973">
    <property type="entry name" value="Cyt_c_oxidase_su3-like_sf"/>
</dbReference>
<evidence type="ECO:0000256" key="20">
    <source>
        <dbReference type="SAM" id="MobiDB-lite"/>
    </source>
</evidence>
<feature type="domain" description="Cytochrome oxidase subunit I profile" evidence="22">
    <location>
        <begin position="23"/>
        <end position="529"/>
    </location>
</feature>
<dbReference type="InterPro" id="IPR014241">
    <property type="entry name" value="Cyt_c_oxidase_su1_bac"/>
</dbReference>
<feature type="transmembrane region" description="Helical" evidence="19">
    <location>
        <begin position="113"/>
        <end position="132"/>
    </location>
</feature>
<dbReference type="InterPro" id="IPR036927">
    <property type="entry name" value="Cyt_c_oxase-like_su1_sf"/>
</dbReference>
<feature type="transmembrane region" description="Helical" evidence="19">
    <location>
        <begin position="350"/>
        <end position="374"/>
    </location>
</feature>
<comment type="catalytic activity">
    <reaction evidence="18 19">
        <text>4 Fe(II)-[cytochrome c] + O2 + 8 H(+)(in) = 4 Fe(III)-[cytochrome c] + 2 H2O + 4 H(+)(out)</text>
        <dbReference type="Rhea" id="RHEA:11436"/>
        <dbReference type="Rhea" id="RHEA-COMP:10350"/>
        <dbReference type="Rhea" id="RHEA-COMP:14399"/>
        <dbReference type="ChEBI" id="CHEBI:15377"/>
        <dbReference type="ChEBI" id="CHEBI:15378"/>
        <dbReference type="ChEBI" id="CHEBI:15379"/>
        <dbReference type="ChEBI" id="CHEBI:29033"/>
        <dbReference type="ChEBI" id="CHEBI:29034"/>
        <dbReference type="EC" id="7.1.1.9"/>
    </reaction>
</comment>
<feature type="domain" description="Heme-copper oxidase subunit III family profile" evidence="21">
    <location>
        <begin position="566"/>
        <end position="741"/>
    </location>
</feature>
<dbReference type="FunFam" id="1.20.120.80:FF:000001">
    <property type="entry name" value="Cytochrome (Ubi)quinol oxidase subunit III"/>
    <property type="match status" value="1"/>
</dbReference>
<dbReference type="Pfam" id="PF00115">
    <property type="entry name" value="COX1"/>
    <property type="match status" value="1"/>
</dbReference>
<dbReference type="Pfam" id="PF00510">
    <property type="entry name" value="COX3"/>
    <property type="match status" value="1"/>
</dbReference>
<keyword evidence="5 19" id="KW-0813">Transport</keyword>
<dbReference type="InterPro" id="IPR023616">
    <property type="entry name" value="Cyt_c_oxase-like_su1_dom"/>
</dbReference>
<evidence type="ECO:0000256" key="17">
    <source>
        <dbReference type="ARBA" id="ARBA00025694"/>
    </source>
</evidence>
<comment type="caution">
    <text evidence="19">Lacks conserved residue(s) required for the propagation of feature annotation.</text>
</comment>
<feature type="transmembrane region" description="Helical" evidence="19">
    <location>
        <begin position="74"/>
        <end position="101"/>
    </location>
</feature>
<feature type="transmembrane region" description="Helical" evidence="19">
    <location>
        <begin position="386"/>
        <end position="409"/>
    </location>
</feature>
<comment type="subcellular location">
    <subcellularLocation>
        <location evidence="1 19">Cell membrane</location>
        <topology evidence="1 19">Multi-pass membrane protein</topology>
    </subcellularLocation>
</comment>
<feature type="region of interest" description="Disordered" evidence="20">
    <location>
        <begin position="539"/>
        <end position="558"/>
    </location>
</feature>
<feature type="transmembrane region" description="Helical" evidence="19">
    <location>
        <begin position="282"/>
        <end position="302"/>
    </location>
</feature>
<dbReference type="GO" id="GO:0046872">
    <property type="term" value="F:metal ion binding"/>
    <property type="evidence" value="ECO:0007669"/>
    <property type="project" value="UniProtKB-KW"/>
</dbReference>
<comment type="function">
    <text evidence="17">Cytochrome bo(3) ubiquinol terminal oxidase is the component of the aerobic respiratory chain of E.coli that predominates when cells are grown at high aeration. Has proton pump activity across the membrane in addition to electron transfer, pumping 2 protons/electron.</text>
</comment>
<evidence type="ECO:0000256" key="9">
    <source>
        <dbReference type="ARBA" id="ARBA00022692"/>
    </source>
</evidence>
<comment type="similarity">
    <text evidence="3">Belongs to the cytochrome c oxidase subunit 3 family.</text>
</comment>
<dbReference type="PROSITE" id="PS50855">
    <property type="entry name" value="COX1"/>
    <property type="match status" value="1"/>
</dbReference>
<sequence>MSTEVVQQYETAKADSNWGLLSWFASVDHKRIGLLYMLLAVFFLVIGGVEALLIRVQLAVPNNTFLSPQFFNQLFTMHGTTMVFLVGMPVFTGFANYLIPLMIGAKDVAFPRLNAMSFWMLPFGAVLLYWSFLTGSAPDAGWFSYAPLSTKPYSSLPGVDYWIISLAVMGIGSVAGAINIAATVICCRAPGMSLQRVPLFVWIMLMQAILILITIPPLNSALAMLLIDRWLGAAFFEPARGGSALLWQHFFWMFGHPEVYVFALPAFAMVSEVIPVFSRKPIYGYAFVAGSSSVIVLLSYGVWAHHMFAVGLGMGANIFFAAATLLIAIPTGIKIFNWTATLWGGSIRCTTAMLFAIAFLVQFVVGGLTGIMFATVPIDWQLTDTYFVVAHFHYVLIGGIVFALFAATYYWFPKITGKMLDERLGKIQFWLWVIGFNGTFGVQHFLGFMGMPRRVYTYADHPGWATLNAISSVSAFFMAAGTLVLVWNVISSLLRGSTAGANPWDAFTLEWFTTSPPPVENFESLPEIKSRRPVWDANHPEQADWKTSTTPADNGHRPDKAKTSAWAFVVSEAIFFILLLVAYVVFNARVEDASGPTSETALNVLRTGIFSVFLLSSSVSFWLAERHLSRGDTTGFRKYLAMTILLGVVFLVGQAIEYNELIQDGVTINRNLFASTFFTVTGFHGLHVTGGLVALSIMLLMARKGYLTPKRSKVFGAIGVYWHFVDVVWIAVFTIIYLGFLQ</sequence>
<feature type="transmembrane region" description="Helical" evidence="19">
    <location>
        <begin position="469"/>
        <end position="490"/>
    </location>
</feature>
<dbReference type="PRINTS" id="PR01165">
    <property type="entry name" value="CYCOXIDASEI"/>
</dbReference>
<feature type="transmembrane region" description="Helical" evidence="19">
    <location>
        <begin position="636"/>
        <end position="656"/>
    </location>
</feature>
<evidence type="ECO:0000256" key="6">
    <source>
        <dbReference type="ARBA" id="ARBA00022475"/>
    </source>
</evidence>
<evidence type="ECO:0000256" key="16">
    <source>
        <dbReference type="ARBA" id="ARBA00023136"/>
    </source>
</evidence>
<dbReference type="AlphaFoldDB" id="A0A9X2F9X6"/>
<feature type="transmembrane region" description="Helical" evidence="19">
    <location>
        <begin position="199"/>
        <end position="227"/>
    </location>
</feature>
<keyword evidence="7 19" id="KW-0349">Heme</keyword>
<evidence type="ECO:0000256" key="8">
    <source>
        <dbReference type="ARBA" id="ARBA00022660"/>
    </source>
</evidence>
<keyword evidence="10 19" id="KW-0479">Metal-binding</keyword>
<evidence type="ECO:0000256" key="5">
    <source>
        <dbReference type="ARBA" id="ARBA00022448"/>
    </source>
</evidence>
<evidence type="ECO:0000256" key="10">
    <source>
        <dbReference type="ARBA" id="ARBA00022723"/>
    </source>
</evidence>
<dbReference type="Gene3D" id="1.20.120.80">
    <property type="entry name" value="Cytochrome c oxidase, subunit III, four-helix bundle"/>
    <property type="match status" value="1"/>
</dbReference>
<evidence type="ECO:0000256" key="13">
    <source>
        <dbReference type="ARBA" id="ARBA00022989"/>
    </source>
</evidence>
<proteinExistence type="inferred from homology"/>
<feature type="transmembrane region" description="Helical" evidence="19">
    <location>
        <begin position="161"/>
        <end position="187"/>
    </location>
</feature>
<evidence type="ECO:0000313" key="23">
    <source>
        <dbReference type="EMBL" id="MCO6044328.1"/>
    </source>
</evidence>
<evidence type="ECO:0000259" key="21">
    <source>
        <dbReference type="PROSITE" id="PS50253"/>
    </source>
</evidence>
<comment type="caution">
    <text evidence="23">The sequence shown here is derived from an EMBL/GenBank/DDBJ whole genome shotgun (WGS) entry which is preliminary data.</text>
</comment>
<feature type="transmembrane region" description="Helical" evidence="19">
    <location>
        <begin position="676"/>
        <end position="702"/>
    </location>
</feature>
<comment type="similarity">
    <text evidence="19">Belongs to the heme-copper respiratory oxidase family.</text>
</comment>
<keyword evidence="12 19" id="KW-0249">Electron transport</keyword>
<dbReference type="GO" id="GO:0020037">
    <property type="term" value="F:heme binding"/>
    <property type="evidence" value="ECO:0007669"/>
    <property type="project" value="InterPro"/>
</dbReference>
<dbReference type="InterPro" id="IPR000298">
    <property type="entry name" value="Cyt_c_oxidase-like_su3"/>
</dbReference>
<dbReference type="RefSeq" id="WP_252852430.1">
    <property type="nucleotide sequence ID" value="NZ_JAMXLR010000036.1"/>
</dbReference>
<dbReference type="EMBL" id="JAMXLR010000036">
    <property type="protein sequence ID" value="MCO6044328.1"/>
    <property type="molecule type" value="Genomic_DNA"/>
</dbReference>
<feature type="transmembrane region" description="Helical" evidence="19">
    <location>
        <begin position="247"/>
        <end position="270"/>
    </location>
</feature>
<dbReference type="PANTHER" id="PTHR10422">
    <property type="entry name" value="CYTOCHROME C OXIDASE SUBUNIT 1"/>
    <property type="match status" value="1"/>
</dbReference>
<dbReference type="CDD" id="cd01662">
    <property type="entry name" value="Ubiquinol_Oxidase_I"/>
    <property type="match status" value="1"/>
</dbReference>
<dbReference type="SUPFAM" id="SSF81452">
    <property type="entry name" value="Cytochrome c oxidase subunit III-like"/>
    <property type="match status" value="1"/>
</dbReference>
<dbReference type="InterPro" id="IPR000883">
    <property type="entry name" value="Cyt_C_Oxase_1"/>
</dbReference>
<dbReference type="CDD" id="cd00386">
    <property type="entry name" value="Heme_Cu_Oxidase_III_like"/>
    <property type="match status" value="1"/>
</dbReference>
<dbReference type="GO" id="GO:0015990">
    <property type="term" value="P:electron transport coupled proton transport"/>
    <property type="evidence" value="ECO:0007669"/>
    <property type="project" value="InterPro"/>
</dbReference>
<keyword evidence="11" id="KW-1278">Translocase</keyword>
<feature type="transmembrane region" description="Helical" evidence="19">
    <location>
        <begin position="308"/>
        <end position="329"/>
    </location>
</feature>
<dbReference type="InterPro" id="IPR013833">
    <property type="entry name" value="Cyt_c_oxidase_su3_a-hlx"/>
</dbReference>
<evidence type="ECO:0000256" key="18">
    <source>
        <dbReference type="ARBA" id="ARBA00047816"/>
    </source>
</evidence>
<feature type="transmembrane region" description="Helical" evidence="19">
    <location>
        <begin position="714"/>
        <end position="740"/>
    </location>
</feature>
<evidence type="ECO:0000256" key="1">
    <source>
        <dbReference type="ARBA" id="ARBA00004651"/>
    </source>
</evidence>
<evidence type="ECO:0000259" key="22">
    <source>
        <dbReference type="PROSITE" id="PS50855"/>
    </source>
</evidence>
<keyword evidence="15 19" id="KW-0186">Copper</keyword>
<comment type="pathway">
    <text evidence="2 19">Energy metabolism; oxidative phosphorylation.</text>
</comment>
<comment type="function">
    <text evidence="19">Cytochrome c oxidase is the component of the respiratory chain that catalyzes the reduction of oxygen to water. Subunits 1-3 form the functional core of the enzyme complex. CO I is the catalytic subunit of the enzyme. Electrons originating in cytochrome c are transferred via the copper A center of subunit 2 and heme A of subunit 1 to the bimetallic center formed by heme A3 and copper B.</text>
</comment>
<dbReference type="EC" id="7.1.1.9" evidence="19"/>
<dbReference type="PROSITE" id="PS50253">
    <property type="entry name" value="COX3"/>
    <property type="match status" value="1"/>
</dbReference>
<dbReference type="FunFam" id="1.20.210.10:FF:000006">
    <property type="entry name" value="Cytochrome c oxidase subunit 1"/>
    <property type="match status" value="1"/>
</dbReference>
<comment type="subunit">
    <text evidence="4">Heterooctamer of two A chains, two B chains, two C chains and two D chains.</text>
</comment>
<evidence type="ECO:0000256" key="15">
    <source>
        <dbReference type="ARBA" id="ARBA00023008"/>
    </source>
</evidence>
<evidence type="ECO:0000256" key="7">
    <source>
        <dbReference type="ARBA" id="ARBA00022617"/>
    </source>
</evidence>